<evidence type="ECO:0008006" key="3">
    <source>
        <dbReference type="Google" id="ProtNLM"/>
    </source>
</evidence>
<name>A0ABU1TIM1_9SPHI</name>
<dbReference type="Pfam" id="PF16677">
    <property type="entry name" value="GP3_package"/>
    <property type="match status" value="1"/>
</dbReference>
<dbReference type="Gene3D" id="1.10.132.80">
    <property type="match status" value="1"/>
</dbReference>
<gene>
    <name evidence="1" type="ORF">J2W55_004545</name>
</gene>
<dbReference type="RefSeq" id="WP_310101311.1">
    <property type="nucleotide sequence ID" value="NZ_JAVDUU010000004.1"/>
</dbReference>
<comment type="caution">
    <text evidence="1">The sequence shown here is derived from an EMBL/GenBank/DDBJ whole genome shotgun (WGS) entry which is preliminary data.</text>
</comment>
<organism evidence="1 2">
    <name type="scientific">Mucilaginibacter pocheonensis</name>
    <dbReference type="NCBI Taxonomy" id="398050"/>
    <lineage>
        <taxon>Bacteria</taxon>
        <taxon>Pseudomonadati</taxon>
        <taxon>Bacteroidota</taxon>
        <taxon>Sphingobacteriia</taxon>
        <taxon>Sphingobacteriales</taxon>
        <taxon>Sphingobacteriaceae</taxon>
        <taxon>Mucilaginibacter</taxon>
    </lineage>
</organism>
<protein>
    <recommendedName>
        <fullName evidence="3">DNA-packaging protein gp3</fullName>
    </recommendedName>
</protein>
<dbReference type="InterPro" id="IPR032066">
    <property type="entry name" value="GP3_package"/>
</dbReference>
<evidence type="ECO:0000313" key="2">
    <source>
        <dbReference type="Proteomes" id="UP001247620"/>
    </source>
</evidence>
<sequence>MKTNPYFLKTAGVLTKRIDRYFIYIDGKYPPEQKTAAGKKRIAREQKLWDGEPATIAGLALFLGFTSKQEFEAYEDTGKHAHILKRARLRVEAAYEARLYQTPTGVIFALKTMGWNDKHTVNKPAAQTDNTLKVEIINSGPLPAGSEKEVIF</sequence>
<proteinExistence type="predicted"/>
<dbReference type="EMBL" id="JAVDUU010000004">
    <property type="protein sequence ID" value="MDR6944685.1"/>
    <property type="molecule type" value="Genomic_DNA"/>
</dbReference>
<accession>A0ABU1TIM1</accession>
<dbReference type="Proteomes" id="UP001247620">
    <property type="component" value="Unassembled WGS sequence"/>
</dbReference>
<keyword evidence="2" id="KW-1185">Reference proteome</keyword>
<reference evidence="1 2" key="1">
    <citation type="submission" date="2023-07" db="EMBL/GenBank/DDBJ databases">
        <title>Sorghum-associated microbial communities from plants grown in Nebraska, USA.</title>
        <authorList>
            <person name="Schachtman D."/>
        </authorList>
    </citation>
    <scope>NUCLEOTIDE SEQUENCE [LARGE SCALE GENOMIC DNA]</scope>
    <source>
        <strain evidence="1 2">3262</strain>
    </source>
</reference>
<evidence type="ECO:0000313" key="1">
    <source>
        <dbReference type="EMBL" id="MDR6944685.1"/>
    </source>
</evidence>